<comment type="caution">
    <text evidence="1">The sequence shown here is derived from an EMBL/GenBank/DDBJ whole genome shotgun (WGS) entry which is preliminary data.</text>
</comment>
<dbReference type="RefSeq" id="WP_309488297.1">
    <property type="nucleotide sequence ID" value="NZ_JAENIG010000001.1"/>
</dbReference>
<proteinExistence type="predicted"/>
<protein>
    <submittedName>
        <fullName evidence="1">Uncharacterized protein</fullName>
    </submittedName>
</protein>
<dbReference type="EMBL" id="JAENIG010000001">
    <property type="protein sequence ID" value="MBK1853701.1"/>
    <property type="molecule type" value="Genomic_DNA"/>
</dbReference>
<evidence type="ECO:0000313" key="2">
    <source>
        <dbReference type="Proteomes" id="UP000634206"/>
    </source>
</evidence>
<dbReference type="AlphaFoldDB" id="A0AAE2SCE9"/>
<keyword evidence="2" id="KW-1185">Reference proteome</keyword>
<accession>A0AAE2SCE9</accession>
<evidence type="ECO:0000313" key="1">
    <source>
        <dbReference type="EMBL" id="MBK1853701.1"/>
    </source>
</evidence>
<reference evidence="1" key="1">
    <citation type="submission" date="2021-01" db="EMBL/GenBank/DDBJ databases">
        <title>Modified the classification status of verrucomicrobia.</title>
        <authorList>
            <person name="Feng X."/>
        </authorList>
    </citation>
    <scope>NUCLEOTIDE SEQUENCE</scope>
    <source>
        <strain evidence="1">5K15</strain>
    </source>
</reference>
<dbReference type="Proteomes" id="UP000634206">
    <property type="component" value="Unassembled WGS sequence"/>
</dbReference>
<sequence length="173" mass="18613">MIDNIEKAMADELSKAHVITQDLIAKASAAVKAATGSAAYAGQLVEKASRSKKTTVYQWLSECAQIDGETARAYKLAHTTAQTRKAHSDRRCLLRLGVLEGQVKTQAKPSKVKTPLSLSSIVRRATASVAKGLENRPISAMSGAEKHLLKGQLEDLARVYVELSRPAQSSQGQ</sequence>
<gene>
    <name evidence="1" type="ORF">JIN83_01905</name>
</gene>
<organism evidence="1 2">
    <name type="scientific">Oceaniferula flava</name>
    <dbReference type="NCBI Taxonomy" id="2800421"/>
    <lineage>
        <taxon>Bacteria</taxon>
        <taxon>Pseudomonadati</taxon>
        <taxon>Verrucomicrobiota</taxon>
        <taxon>Verrucomicrobiia</taxon>
        <taxon>Verrucomicrobiales</taxon>
        <taxon>Verrucomicrobiaceae</taxon>
        <taxon>Oceaniferula</taxon>
    </lineage>
</organism>
<name>A0AAE2SCE9_9BACT</name>